<dbReference type="KEGG" id="aori:SD37_41255"/>
<dbReference type="InterPro" id="IPR000595">
    <property type="entry name" value="cNMP-bd_dom"/>
</dbReference>
<dbReference type="Gene3D" id="1.10.10.10">
    <property type="entry name" value="Winged helix-like DNA-binding domain superfamily/Winged helix DNA-binding domain"/>
    <property type="match status" value="1"/>
</dbReference>
<evidence type="ECO:0000259" key="5">
    <source>
        <dbReference type="PROSITE" id="PS50042"/>
    </source>
</evidence>
<dbReference type="SMART" id="SM00100">
    <property type="entry name" value="cNMP"/>
    <property type="match status" value="1"/>
</dbReference>
<dbReference type="InterPro" id="IPR012318">
    <property type="entry name" value="HTH_CRP"/>
</dbReference>
<feature type="compositionally biased region" description="Basic residues" evidence="4">
    <location>
        <begin position="226"/>
        <end position="239"/>
    </location>
</feature>
<dbReference type="CDD" id="cd00038">
    <property type="entry name" value="CAP_ED"/>
    <property type="match status" value="1"/>
</dbReference>
<dbReference type="InterPro" id="IPR014710">
    <property type="entry name" value="RmlC-like_jellyroll"/>
</dbReference>
<gene>
    <name evidence="7" type="ORF">SD37_41255</name>
</gene>
<dbReference type="eggNOG" id="COG0664">
    <property type="taxonomic scope" value="Bacteria"/>
</dbReference>
<sequence>MGGTFLEVLTERQRRRLIDLGRHVDYAAGANLANQAEPAPPVLILQSGYVKAQRTAQGDTPPMIVDLFGAGDVLGLEDCLIGWSSHLAHVATKPVRVLEIPQKTFRRFLQDNKQAMGAAAEALALRLRRRDIALGFAPAKIRSRLTAFLVRLQVVYGIPGEDCVVIDVGLNHADIASAIGASPASVNTEMVKLKNEGYLTTGHKTIHVKRQLREDGPPLFPAKEARSRRIPQMKPRRRELSRASAEARAV</sequence>
<feature type="domain" description="Cyclic nucleotide-binding" evidence="5">
    <location>
        <begin position="5"/>
        <end position="126"/>
    </location>
</feature>
<dbReference type="GO" id="GO:0006355">
    <property type="term" value="P:regulation of DNA-templated transcription"/>
    <property type="evidence" value="ECO:0007669"/>
    <property type="project" value="InterPro"/>
</dbReference>
<dbReference type="RefSeq" id="WP_044849595.1">
    <property type="nucleotide sequence ID" value="NZ_CP016174.1"/>
</dbReference>
<dbReference type="Pfam" id="PF13545">
    <property type="entry name" value="HTH_Crp_2"/>
    <property type="match status" value="1"/>
</dbReference>
<dbReference type="InterPro" id="IPR018490">
    <property type="entry name" value="cNMP-bd_dom_sf"/>
</dbReference>
<dbReference type="InterPro" id="IPR036390">
    <property type="entry name" value="WH_DNA-bd_sf"/>
</dbReference>
<feature type="region of interest" description="Disordered" evidence="4">
    <location>
        <begin position="213"/>
        <end position="250"/>
    </location>
</feature>
<proteinExistence type="predicted"/>
<dbReference type="STRING" id="31958.SD37_41255"/>
<reference evidence="7 8" key="1">
    <citation type="journal article" date="2015" name="Genome Announc.">
        <title>Draft Genome Sequence of Norvancomycin-Producing Strain Amycolatopsis orientalis CPCC200066.</title>
        <authorList>
            <person name="Lei X."/>
            <person name="Yuan F."/>
            <person name="Shi Y."/>
            <person name="Li X."/>
            <person name="Wang L."/>
            <person name="Hong B."/>
        </authorList>
    </citation>
    <scope>NUCLEOTIDE SEQUENCE [LARGE SCALE GENOMIC DNA]</scope>
    <source>
        <strain evidence="7 8">B-37</strain>
    </source>
</reference>
<keyword evidence="1" id="KW-0805">Transcription regulation</keyword>
<evidence type="ECO:0000256" key="3">
    <source>
        <dbReference type="ARBA" id="ARBA00023163"/>
    </source>
</evidence>
<evidence type="ECO:0000313" key="7">
    <source>
        <dbReference type="EMBL" id="ANN21376.1"/>
    </source>
</evidence>
<dbReference type="SUPFAM" id="SSF46785">
    <property type="entry name" value="Winged helix' DNA-binding domain"/>
    <property type="match status" value="1"/>
</dbReference>
<keyword evidence="2" id="KW-0238">DNA-binding</keyword>
<dbReference type="SUPFAM" id="SSF51206">
    <property type="entry name" value="cAMP-binding domain-like"/>
    <property type="match status" value="1"/>
</dbReference>
<dbReference type="Pfam" id="PF00027">
    <property type="entry name" value="cNMP_binding"/>
    <property type="match status" value="1"/>
</dbReference>
<feature type="domain" description="HTH crp-type" evidence="6">
    <location>
        <begin position="139"/>
        <end position="212"/>
    </location>
</feature>
<evidence type="ECO:0000256" key="2">
    <source>
        <dbReference type="ARBA" id="ARBA00023125"/>
    </source>
</evidence>
<keyword evidence="8" id="KW-1185">Reference proteome</keyword>
<dbReference type="PROSITE" id="PS51063">
    <property type="entry name" value="HTH_CRP_2"/>
    <property type="match status" value="1"/>
</dbReference>
<dbReference type="EMBL" id="CP016174">
    <property type="protein sequence ID" value="ANN21376.1"/>
    <property type="molecule type" value="Genomic_DNA"/>
</dbReference>
<dbReference type="AlphaFoldDB" id="A0A193C9T7"/>
<evidence type="ECO:0000256" key="1">
    <source>
        <dbReference type="ARBA" id="ARBA00023015"/>
    </source>
</evidence>
<dbReference type="InterPro" id="IPR036388">
    <property type="entry name" value="WH-like_DNA-bd_sf"/>
</dbReference>
<dbReference type="PROSITE" id="PS50042">
    <property type="entry name" value="CNMP_BINDING_3"/>
    <property type="match status" value="1"/>
</dbReference>
<protein>
    <submittedName>
        <fullName evidence="7">Cyclic nucleotide-binding protein</fullName>
    </submittedName>
</protein>
<dbReference type="GO" id="GO:0003677">
    <property type="term" value="F:DNA binding"/>
    <property type="evidence" value="ECO:0007669"/>
    <property type="project" value="UniProtKB-KW"/>
</dbReference>
<name>A0A193C9T7_AMYOR</name>
<evidence type="ECO:0000256" key="4">
    <source>
        <dbReference type="SAM" id="MobiDB-lite"/>
    </source>
</evidence>
<organism evidence="7 8">
    <name type="scientific">Amycolatopsis orientalis</name>
    <name type="common">Nocardia orientalis</name>
    <dbReference type="NCBI Taxonomy" id="31958"/>
    <lineage>
        <taxon>Bacteria</taxon>
        <taxon>Bacillati</taxon>
        <taxon>Actinomycetota</taxon>
        <taxon>Actinomycetes</taxon>
        <taxon>Pseudonocardiales</taxon>
        <taxon>Pseudonocardiaceae</taxon>
        <taxon>Amycolatopsis</taxon>
    </lineage>
</organism>
<dbReference type="Gene3D" id="2.60.120.10">
    <property type="entry name" value="Jelly Rolls"/>
    <property type="match status" value="1"/>
</dbReference>
<dbReference type="Proteomes" id="UP000093695">
    <property type="component" value="Chromosome"/>
</dbReference>
<evidence type="ECO:0000259" key="6">
    <source>
        <dbReference type="PROSITE" id="PS51063"/>
    </source>
</evidence>
<keyword evidence="3" id="KW-0804">Transcription</keyword>
<accession>A0A193C9T7</accession>
<evidence type="ECO:0000313" key="8">
    <source>
        <dbReference type="Proteomes" id="UP000093695"/>
    </source>
</evidence>